<keyword evidence="4" id="KW-1185">Reference proteome</keyword>
<gene>
    <name evidence="3" type="ORF">B0I18_109169</name>
</gene>
<reference evidence="3 4" key="1">
    <citation type="submission" date="2018-03" db="EMBL/GenBank/DDBJ databases">
        <title>Genomic Encyclopedia of Type Strains, Phase III (KMG-III): the genomes of soil and plant-associated and newly described type strains.</title>
        <authorList>
            <person name="Whitman W."/>
        </authorList>
    </citation>
    <scope>NUCLEOTIDE SEQUENCE [LARGE SCALE GENOMIC DNA]</scope>
    <source>
        <strain evidence="3 4">CGMCC 1.12700</strain>
    </source>
</reference>
<proteinExistence type="predicted"/>
<sequence length="235" mass="27087">MTSKVKGLRLLCLFGMLLATVTLHAQHRIPNMPEHDSKWYYFGITFGANYSSFRMSNTQSFAQNDTFKRVQPKWGPGFNLGIMGNLRLTRFVDLRFIPTLLFAEKGITTVDQSDVEKTEKVESIYMHLPLQLKFKSDRIGNFRFYGLIGGKFDYDLASNARSRRQDEFLRVKPIDVGAEIGFGFEFFYPNFIFSPEIKISQGFLNEHSKDVQIPLSNTIDRISTRMIVFSIHLEG</sequence>
<dbReference type="AlphaFoldDB" id="A0A2P8CYX6"/>
<dbReference type="Pfam" id="PF13568">
    <property type="entry name" value="OMP_b-brl_2"/>
    <property type="match status" value="1"/>
</dbReference>
<organism evidence="3 4">
    <name type="scientific">Taibaiella chishuiensis</name>
    <dbReference type="NCBI Taxonomy" id="1434707"/>
    <lineage>
        <taxon>Bacteria</taxon>
        <taxon>Pseudomonadati</taxon>
        <taxon>Bacteroidota</taxon>
        <taxon>Chitinophagia</taxon>
        <taxon>Chitinophagales</taxon>
        <taxon>Chitinophagaceae</taxon>
        <taxon>Taibaiella</taxon>
    </lineage>
</organism>
<dbReference type="RefSeq" id="WP_245882124.1">
    <property type="nucleotide sequence ID" value="NZ_PYGD01000009.1"/>
</dbReference>
<dbReference type="EMBL" id="PYGD01000009">
    <property type="protein sequence ID" value="PSK90163.1"/>
    <property type="molecule type" value="Genomic_DNA"/>
</dbReference>
<protein>
    <recommendedName>
        <fullName evidence="2">Outer membrane protein beta-barrel domain-containing protein</fullName>
    </recommendedName>
</protein>
<evidence type="ECO:0000313" key="3">
    <source>
        <dbReference type="EMBL" id="PSK90163.1"/>
    </source>
</evidence>
<feature type="signal peptide" evidence="1">
    <location>
        <begin position="1"/>
        <end position="25"/>
    </location>
</feature>
<feature type="chain" id="PRO_5015153368" description="Outer membrane protein beta-barrel domain-containing protein" evidence="1">
    <location>
        <begin position="26"/>
        <end position="235"/>
    </location>
</feature>
<comment type="caution">
    <text evidence="3">The sequence shown here is derived from an EMBL/GenBank/DDBJ whole genome shotgun (WGS) entry which is preliminary data.</text>
</comment>
<feature type="domain" description="Outer membrane protein beta-barrel" evidence="2">
    <location>
        <begin position="42"/>
        <end position="206"/>
    </location>
</feature>
<dbReference type="InterPro" id="IPR025665">
    <property type="entry name" value="Beta-barrel_OMP_2"/>
</dbReference>
<evidence type="ECO:0000259" key="2">
    <source>
        <dbReference type="Pfam" id="PF13568"/>
    </source>
</evidence>
<dbReference type="Proteomes" id="UP000240572">
    <property type="component" value="Unassembled WGS sequence"/>
</dbReference>
<keyword evidence="1" id="KW-0732">Signal</keyword>
<accession>A0A2P8CYX6</accession>
<evidence type="ECO:0000313" key="4">
    <source>
        <dbReference type="Proteomes" id="UP000240572"/>
    </source>
</evidence>
<name>A0A2P8CYX6_9BACT</name>
<evidence type="ECO:0000256" key="1">
    <source>
        <dbReference type="SAM" id="SignalP"/>
    </source>
</evidence>